<accession>A0A8G1UF84</accession>
<name>A0A8G1UF84_9ACTN</name>
<feature type="region of interest" description="Disordered" evidence="1">
    <location>
        <begin position="235"/>
        <end position="259"/>
    </location>
</feature>
<gene>
    <name evidence="2" type="ORF">EDD39_0984</name>
</gene>
<evidence type="ECO:0000256" key="1">
    <source>
        <dbReference type="SAM" id="MobiDB-lite"/>
    </source>
</evidence>
<proteinExistence type="predicted"/>
<dbReference type="OrthoDB" id="4129584at2"/>
<evidence type="ECO:0000313" key="3">
    <source>
        <dbReference type="Proteomes" id="UP000267408"/>
    </source>
</evidence>
<dbReference type="RefSeq" id="WP_123553584.1">
    <property type="nucleotide sequence ID" value="NZ_RJVJ01000001.1"/>
</dbReference>
<evidence type="ECO:0000313" key="2">
    <source>
        <dbReference type="EMBL" id="ROR42853.1"/>
    </source>
</evidence>
<comment type="caution">
    <text evidence="2">The sequence shown here is derived from an EMBL/GenBank/DDBJ whole genome shotgun (WGS) entry which is preliminary data.</text>
</comment>
<reference evidence="2 3" key="1">
    <citation type="submission" date="2018-11" db="EMBL/GenBank/DDBJ databases">
        <title>Sequencing the genomes of 1000 actinobacteria strains.</title>
        <authorList>
            <person name="Klenk H.-P."/>
        </authorList>
    </citation>
    <scope>NUCLEOTIDE SEQUENCE [LARGE SCALE GENOMIC DNA]</scope>
    <source>
        <strain evidence="2 3">DSM 44780</strain>
    </source>
</reference>
<feature type="region of interest" description="Disordered" evidence="1">
    <location>
        <begin position="164"/>
        <end position="218"/>
    </location>
</feature>
<dbReference type="AlphaFoldDB" id="A0A8G1UF84"/>
<organism evidence="2 3">
    <name type="scientific">Kitasatospora cineracea</name>
    <dbReference type="NCBI Taxonomy" id="88074"/>
    <lineage>
        <taxon>Bacteria</taxon>
        <taxon>Bacillati</taxon>
        <taxon>Actinomycetota</taxon>
        <taxon>Actinomycetes</taxon>
        <taxon>Kitasatosporales</taxon>
        <taxon>Streptomycetaceae</taxon>
        <taxon>Kitasatospora</taxon>
    </lineage>
</organism>
<sequence>MCSVTTTVTTPPRRDTAVSVRLAWRNGLRNRWVKQIPRASRGQSQWRSLSGDFTGFLLYLGDMADEDGTNLRTPPSRDTVAAFVRCSKETVQRYYEAAEAAGLVFLRRDQGGRIAGYRLLMPFGDLPDWRGCLDALRSDARRVKQQEKREHERVQGWARGRVRTCSSSRADECGQVHSSAPADELTPPEDTDSSARDDVTGPHVTSGSSARADTTRLTRLDTGMAEVVGAVTTPRARAPYDGRPPTRPEHPPRPRHPVVIPRPRAAVEQHPATKRFTSDGHPVVRPGTSEWNELRANLRAANPRRSELLVPFRTSRPVAPGAPPWA</sequence>
<dbReference type="EMBL" id="RJVJ01000001">
    <property type="protein sequence ID" value="ROR42853.1"/>
    <property type="molecule type" value="Genomic_DNA"/>
</dbReference>
<dbReference type="Proteomes" id="UP000267408">
    <property type="component" value="Unassembled WGS sequence"/>
</dbReference>
<protein>
    <recommendedName>
        <fullName evidence="4">Helix-turn-helix protein</fullName>
    </recommendedName>
</protein>
<evidence type="ECO:0008006" key="4">
    <source>
        <dbReference type="Google" id="ProtNLM"/>
    </source>
</evidence>
<feature type="compositionally biased region" description="Basic and acidic residues" evidence="1">
    <location>
        <begin position="238"/>
        <end position="252"/>
    </location>
</feature>